<feature type="transmembrane region" description="Helical" evidence="1">
    <location>
        <begin position="133"/>
        <end position="149"/>
    </location>
</feature>
<keyword evidence="1" id="KW-0812">Transmembrane</keyword>
<keyword evidence="3" id="KW-1185">Reference proteome</keyword>
<accession>A0ABZ0X0R2</accession>
<dbReference type="Proteomes" id="UP001324384">
    <property type="component" value="Chromosome"/>
</dbReference>
<evidence type="ECO:0000313" key="3">
    <source>
        <dbReference type="Proteomes" id="UP001324384"/>
    </source>
</evidence>
<protein>
    <submittedName>
        <fullName evidence="2">DMT family transporter</fullName>
    </submittedName>
</protein>
<dbReference type="Pfam" id="PF04657">
    <property type="entry name" value="DMT_YdcZ"/>
    <property type="match status" value="1"/>
</dbReference>
<proteinExistence type="predicted"/>
<reference evidence="2 3" key="1">
    <citation type="submission" date="2023-12" db="EMBL/GenBank/DDBJ databases">
        <title>Genome sequencing and assembly of bacterial species from a model synthetic community.</title>
        <authorList>
            <person name="Hogle S.L."/>
        </authorList>
    </citation>
    <scope>NUCLEOTIDE SEQUENCE [LARGE SCALE GENOMIC DNA]</scope>
    <source>
        <strain evidence="2 3">HAMBI_2792</strain>
    </source>
</reference>
<dbReference type="PANTHER" id="PTHR34821:SF2">
    <property type="entry name" value="INNER MEMBRANE PROTEIN YDCZ"/>
    <property type="match status" value="1"/>
</dbReference>
<sequence length="151" mass="16440">MKSSLPYVLISLLGGAIIPLQLAMVSSFRQSSNASQIQATFYLYLGGTIASLLLSFVISGGIKPPNMQNAQWWQYLTGFLGSFYILFMFIAAPKIGSASTLLWVFLGQMLFATLLAHYGFLGLEVRKIEPIKLFGLALIAIGGGVLIWAEK</sequence>
<feature type="transmembrane region" description="Helical" evidence="1">
    <location>
        <begin position="72"/>
        <end position="95"/>
    </location>
</feature>
<dbReference type="PANTHER" id="PTHR34821">
    <property type="entry name" value="INNER MEMBRANE PROTEIN YDCZ"/>
    <property type="match status" value="1"/>
</dbReference>
<dbReference type="RefSeq" id="WP_049237931.1">
    <property type="nucleotide sequence ID" value="NZ_CP139961.1"/>
</dbReference>
<evidence type="ECO:0000256" key="1">
    <source>
        <dbReference type="SAM" id="Phobius"/>
    </source>
</evidence>
<keyword evidence="1" id="KW-0472">Membrane</keyword>
<dbReference type="EMBL" id="CP139961">
    <property type="protein sequence ID" value="WQE04889.1"/>
    <property type="molecule type" value="Genomic_DNA"/>
</dbReference>
<gene>
    <name evidence="2" type="ORF">U0021_04755</name>
</gene>
<keyword evidence="1" id="KW-1133">Transmembrane helix</keyword>
<feature type="transmembrane region" description="Helical" evidence="1">
    <location>
        <begin position="101"/>
        <end position="121"/>
    </location>
</feature>
<organism evidence="2 3">
    <name type="scientific">Moraxella canis</name>
    <dbReference type="NCBI Taxonomy" id="90239"/>
    <lineage>
        <taxon>Bacteria</taxon>
        <taxon>Pseudomonadati</taxon>
        <taxon>Pseudomonadota</taxon>
        <taxon>Gammaproteobacteria</taxon>
        <taxon>Moraxellales</taxon>
        <taxon>Moraxellaceae</taxon>
        <taxon>Moraxella</taxon>
    </lineage>
</organism>
<feature type="transmembrane region" description="Helical" evidence="1">
    <location>
        <begin position="7"/>
        <end position="29"/>
    </location>
</feature>
<feature type="transmembrane region" description="Helical" evidence="1">
    <location>
        <begin position="41"/>
        <end position="60"/>
    </location>
</feature>
<name>A0ABZ0X0R2_9GAMM</name>
<evidence type="ECO:0000313" key="2">
    <source>
        <dbReference type="EMBL" id="WQE04889.1"/>
    </source>
</evidence>
<dbReference type="InterPro" id="IPR006750">
    <property type="entry name" value="YdcZ"/>
</dbReference>